<organism evidence="3 4">
    <name type="scientific">Plantactinospora soyae</name>
    <dbReference type="NCBI Taxonomy" id="1544732"/>
    <lineage>
        <taxon>Bacteria</taxon>
        <taxon>Bacillati</taxon>
        <taxon>Actinomycetota</taxon>
        <taxon>Actinomycetes</taxon>
        <taxon>Micromonosporales</taxon>
        <taxon>Micromonosporaceae</taxon>
        <taxon>Plantactinospora</taxon>
    </lineage>
</organism>
<feature type="transmembrane region" description="Helical" evidence="2">
    <location>
        <begin position="257"/>
        <end position="278"/>
    </location>
</feature>
<accession>A0A927R2P3</accession>
<evidence type="ECO:0000313" key="3">
    <source>
        <dbReference type="EMBL" id="MBE1490978.1"/>
    </source>
</evidence>
<name>A0A927R2P3_9ACTN</name>
<evidence type="ECO:0000256" key="2">
    <source>
        <dbReference type="SAM" id="Phobius"/>
    </source>
</evidence>
<feature type="transmembrane region" description="Helical" evidence="2">
    <location>
        <begin position="224"/>
        <end position="245"/>
    </location>
</feature>
<dbReference type="Proteomes" id="UP000649753">
    <property type="component" value="Unassembled WGS sequence"/>
</dbReference>
<dbReference type="AlphaFoldDB" id="A0A927R2P3"/>
<gene>
    <name evidence="3" type="ORF">H4W31_006616</name>
</gene>
<feature type="region of interest" description="Disordered" evidence="1">
    <location>
        <begin position="375"/>
        <end position="421"/>
    </location>
</feature>
<evidence type="ECO:0000313" key="4">
    <source>
        <dbReference type="Proteomes" id="UP000649753"/>
    </source>
</evidence>
<feature type="transmembrane region" description="Helical" evidence="2">
    <location>
        <begin position="191"/>
        <end position="212"/>
    </location>
</feature>
<keyword evidence="4" id="KW-1185">Reference proteome</keyword>
<keyword evidence="2" id="KW-0472">Membrane</keyword>
<evidence type="ECO:0000256" key="1">
    <source>
        <dbReference type="SAM" id="MobiDB-lite"/>
    </source>
</evidence>
<feature type="transmembrane region" description="Helical" evidence="2">
    <location>
        <begin position="299"/>
        <end position="326"/>
    </location>
</feature>
<dbReference type="RefSeq" id="WP_192770159.1">
    <property type="nucleotide sequence ID" value="NZ_JADBEB010000001.1"/>
</dbReference>
<keyword evidence="2" id="KW-1133">Transmembrane helix</keyword>
<comment type="caution">
    <text evidence="3">The sequence shown here is derived from an EMBL/GenBank/DDBJ whole genome shotgun (WGS) entry which is preliminary data.</text>
</comment>
<dbReference type="EMBL" id="JADBEB010000001">
    <property type="protein sequence ID" value="MBE1490978.1"/>
    <property type="molecule type" value="Genomic_DNA"/>
</dbReference>
<evidence type="ECO:0008006" key="5">
    <source>
        <dbReference type="Google" id="ProtNLM"/>
    </source>
</evidence>
<proteinExistence type="predicted"/>
<feature type="region of interest" description="Disordered" evidence="1">
    <location>
        <begin position="1"/>
        <end position="21"/>
    </location>
</feature>
<reference evidence="3" key="1">
    <citation type="submission" date="2020-10" db="EMBL/GenBank/DDBJ databases">
        <title>Sequencing the genomes of 1000 actinobacteria strains.</title>
        <authorList>
            <person name="Klenk H.-P."/>
        </authorList>
    </citation>
    <scope>NUCLEOTIDE SEQUENCE</scope>
    <source>
        <strain evidence="3">DSM 46832</strain>
    </source>
</reference>
<feature type="compositionally biased region" description="Basic and acidic residues" evidence="1">
    <location>
        <begin position="405"/>
        <end position="421"/>
    </location>
</feature>
<protein>
    <recommendedName>
        <fullName evidence="5">5,10-methylene-tetrahydrofolate dehydrogenase</fullName>
    </recommendedName>
</protein>
<keyword evidence="2" id="KW-0812">Transmembrane</keyword>
<sequence length="421" mass="43959">MSVDDGATDRRRARMSGRAGAESMVTGRGSIVVGVVAAPGAAADLAREAATELADRLRSRVPQVDWAVRLQVARLVEGPADLGRLIQATRRRMLAEGWNLVLCVTDLPLQTARRPVVAHASTTHGVAVLSMPALGPVAAARRMAEAGDRLLAALLGDTDAVGDPVQAGPHRRRVATGRRARKLGARVNPEATGIGLLTGVIGGNLRLLLGMLRANRPWRLAVRLSRVLVGAFATAVLALVSADIWRLSAALGNLRLALLAAGSVLAVVLTMVLGARLWERVPRGPGARKQVVLFNVVTMLTVVIGVLALYAALAALTIIGTIALVPWDLLAESTGRPAGVAHQVKLGWLASSLATVGGALGAGLESDSAVREAAYRYQPDAELTGEQGGPDLTGRAGPGPNDEPGSPRRERSEPERNHEPG</sequence>